<name>A0ABV6J6X4_9BACL</name>
<dbReference type="EMBL" id="JBHLVF010000011">
    <property type="protein sequence ID" value="MFC0391526.1"/>
    <property type="molecule type" value="Genomic_DNA"/>
</dbReference>
<reference evidence="1 2" key="1">
    <citation type="submission" date="2024-09" db="EMBL/GenBank/DDBJ databases">
        <authorList>
            <person name="Sun Q."/>
            <person name="Mori K."/>
        </authorList>
    </citation>
    <scope>NUCLEOTIDE SEQUENCE [LARGE SCALE GENOMIC DNA]</scope>
    <source>
        <strain evidence="1 2">CCM 4839</strain>
    </source>
</reference>
<dbReference type="PROSITE" id="PS51257">
    <property type="entry name" value="PROKAR_LIPOPROTEIN"/>
    <property type="match status" value="1"/>
</dbReference>
<accession>A0ABV6J6X4</accession>
<dbReference type="RefSeq" id="WP_204819820.1">
    <property type="nucleotide sequence ID" value="NZ_JANHOF010000006.1"/>
</dbReference>
<gene>
    <name evidence="1" type="ORF">ACFFJ8_09080</name>
</gene>
<protein>
    <recommendedName>
        <fullName evidence="3">Lipoprotein</fullName>
    </recommendedName>
</protein>
<keyword evidence="2" id="KW-1185">Reference proteome</keyword>
<proteinExistence type="predicted"/>
<sequence>MRTVRLAFLLVLVVVILAACGVKETKVEDGKAEPDTKVTGDGSNTAPIAQAAADPELIKSYLKEVSLTHGDIYLDGSIVHVNIVGLTPEVTSAFEKRFVPSTFRLHNVRFSIDELNQAQEKLHEQDLYKKLNLYSSGIDVINNRVTISMPDDAADKVEEIEKVVNKELISYEFVALGEPHIIGSIAEVDAAGKRILVHEDGEENPNLWFSFNEFSKLSREDGSNLSFDDFKKGQRVKGWTTGMVMDSFPAQGTARKVILLAE</sequence>
<evidence type="ECO:0000313" key="2">
    <source>
        <dbReference type="Proteomes" id="UP001589818"/>
    </source>
</evidence>
<dbReference type="Proteomes" id="UP001589818">
    <property type="component" value="Unassembled WGS sequence"/>
</dbReference>
<comment type="caution">
    <text evidence="1">The sequence shown here is derived from an EMBL/GenBank/DDBJ whole genome shotgun (WGS) entry which is preliminary data.</text>
</comment>
<evidence type="ECO:0008006" key="3">
    <source>
        <dbReference type="Google" id="ProtNLM"/>
    </source>
</evidence>
<organism evidence="1 2">
    <name type="scientific">Paenibacillus mendelii</name>
    <dbReference type="NCBI Taxonomy" id="206163"/>
    <lineage>
        <taxon>Bacteria</taxon>
        <taxon>Bacillati</taxon>
        <taxon>Bacillota</taxon>
        <taxon>Bacilli</taxon>
        <taxon>Bacillales</taxon>
        <taxon>Paenibacillaceae</taxon>
        <taxon>Paenibacillus</taxon>
    </lineage>
</organism>
<evidence type="ECO:0000313" key="1">
    <source>
        <dbReference type="EMBL" id="MFC0391526.1"/>
    </source>
</evidence>